<dbReference type="Proteomes" id="UP000252266">
    <property type="component" value="Unassembled WGS sequence"/>
</dbReference>
<dbReference type="PANTHER" id="PTHR32552:SF82">
    <property type="entry name" value="FCUA PROTEIN"/>
    <property type="match status" value="1"/>
</dbReference>
<keyword evidence="14" id="KW-0732">Signal</keyword>
<dbReference type="GO" id="GO:0009279">
    <property type="term" value="C:cell outer membrane"/>
    <property type="evidence" value="ECO:0007669"/>
    <property type="project" value="UniProtKB-SubCell"/>
</dbReference>
<keyword evidence="10" id="KW-0675">Receptor</keyword>
<evidence type="ECO:0000256" key="7">
    <source>
        <dbReference type="ARBA" id="ARBA00023004"/>
    </source>
</evidence>
<keyword evidence="5" id="KW-0406">Ion transport</keyword>
<dbReference type="Gene3D" id="2.40.170.20">
    <property type="entry name" value="TonB-dependent receptor, beta-barrel domain"/>
    <property type="match status" value="1"/>
</dbReference>
<dbReference type="InterPro" id="IPR000531">
    <property type="entry name" value="Beta-barrel_TonB"/>
</dbReference>
<keyword evidence="6 12" id="KW-0812">Transmembrane</keyword>
<keyword evidence="7" id="KW-0408">Iron</keyword>
<evidence type="ECO:0000313" key="16">
    <source>
        <dbReference type="EMBL" id="RCK52037.1"/>
    </source>
</evidence>
<proteinExistence type="inferred from homology"/>
<dbReference type="SMART" id="SM00965">
    <property type="entry name" value="STN"/>
    <property type="match status" value="1"/>
</dbReference>
<dbReference type="InterPro" id="IPR012910">
    <property type="entry name" value="Plug_dom"/>
</dbReference>
<evidence type="ECO:0000256" key="8">
    <source>
        <dbReference type="ARBA" id="ARBA00023077"/>
    </source>
</evidence>
<evidence type="ECO:0000256" key="9">
    <source>
        <dbReference type="ARBA" id="ARBA00023136"/>
    </source>
</evidence>
<dbReference type="SUPFAM" id="SSF56935">
    <property type="entry name" value="Porins"/>
    <property type="match status" value="1"/>
</dbReference>
<evidence type="ECO:0000256" key="12">
    <source>
        <dbReference type="PROSITE-ProRule" id="PRU01360"/>
    </source>
</evidence>
<evidence type="ECO:0000256" key="1">
    <source>
        <dbReference type="ARBA" id="ARBA00004571"/>
    </source>
</evidence>
<evidence type="ECO:0000313" key="17">
    <source>
        <dbReference type="Proteomes" id="UP000252266"/>
    </source>
</evidence>
<comment type="caution">
    <text evidence="16">The sequence shown here is derived from an EMBL/GenBank/DDBJ whole genome shotgun (WGS) entry which is preliminary data.</text>
</comment>
<evidence type="ECO:0000256" key="4">
    <source>
        <dbReference type="ARBA" id="ARBA00022452"/>
    </source>
</evidence>
<feature type="domain" description="Secretin/TonB short N-terminal" evidence="15">
    <location>
        <begin position="71"/>
        <end position="118"/>
    </location>
</feature>
<dbReference type="Gene3D" id="3.55.50.30">
    <property type="match status" value="1"/>
</dbReference>
<dbReference type="InterPro" id="IPR011662">
    <property type="entry name" value="Secretin/TonB_short_N"/>
</dbReference>
<name>A0A367XEL3_9PROT</name>
<dbReference type="PROSITE" id="PS52016">
    <property type="entry name" value="TONB_DEPENDENT_REC_3"/>
    <property type="match status" value="1"/>
</dbReference>
<evidence type="ECO:0000256" key="2">
    <source>
        <dbReference type="ARBA" id="ARBA00009810"/>
    </source>
</evidence>
<dbReference type="InterPro" id="IPR039426">
    <property type="entry name" value="TonB-dep_rcpt-like"/>
</dbReference>
<dbReference type="AlphaFoldDB" id="A0A367XEL3"/>
<dbReference type="NCBIfam" id="TIGR01783">
    <property type="entry name" value="TonB-siderophor"/>
    <property type="match status" value="1"/>
</dbReference>
<feature type="chain" id="PRO_5016869312" evidence="14">
    <location>
        <begin position="34"/>
        <end position="811"/>
    </location>
</feature>
<evidence type="ECO:0000256" key="13">
    <source>
        <dbReference type="RuleBase" id="RU003357"/>
    </source>
</evidence>
<keyword evidence="8 13" id="KW-0798">TonB box</keyword>
<evidence type="ECO:0000256" key="11">
    <source>
        <dbReference type="ARBA" id="ARBA00023237"/>
    </source>
</evidence>
<reference evidence="16 17" key="1">
    <citation type="submission" date="2014-07" db="EMBL/GenBank/DDBJ databases">
        <title>Draft genome sequence of Thalassospira xiamenensis IB13.</title>
        <authorList>
            <person name="Lai Q."/>
            <person name="Shao Z."/>
        </authorList>
    </citation>
    <scope>NUCLEOTIDE SEQUENCE [LARGE SCALE GENOMIC DNA]</scope>
    <source>
        <strain evidence="16 17">IB13</strain>
    </source>
</reference>
<accession>A0A367XEL3</accession>
<dbReference type="Gene3D" id="2.170.130.10">
    <property type="entry name" value="TonB-dependent receptor, plug domain"/>
    <property type="match status" value="1"/>
</dbReference>
<dbReference type="InterPro" id="IPR036942">
    <property type="entry name" value="Beta-barrel_TonB_sf"/>
</dbReference>
<dbReference type="EMBL" id="JPWJ01000002">
    <property type="protein sequence ID" value="RCK52037.1"/>
    <property type="molecule type" value="Genomic_DNA"/>
</dbReference>
<evidence type="ECO:0000256" key="10">
    <source>
        <dbReference type="ARBA" id="ARBA00023170"/>
    </source>
</evidence>
<evidence type="ECO:0000256" key="5">
    <source>
        <dbReference type="ARBA" id="ARBA00022496"/>
    </source>
</evidence>
<dbReference type="RefSeq" id="WP_062958712.1">
    <property type="nucleotide sequence ID" value="NZ_JALLPZ010000001.1"/>
</dbReference>
<protein>
    <submittedName>
        <fullName evidence="16">Energy transducer TonB</fullName>
    </submittedName>
</protein>
<dbReference type="PANTHER" id="PTHR32552">
    <property type="entry name" value="FERRICHROME IRON RECEPTOR-RELATED"/>
    <property type="match status" value="1"/>
</dbReference>
<keyword evidence="3 12" id="KW-0813">Transport</keyword>
<evidence type="ECO:0000256" key="14">
    <source>
        <dbReference type="SAM" id="SignalP"/>
    </source>
</evidence>
<keyword evidence="4 12" id="KW-1134">Transmembrane beta strand</keyword>
<dbReference type="Pfam" id="PF00593">
    <property type="entry name" value="TonB_dep_Rec_b-barrel"/>
    <property type="match status" value="1"/>
</dbReference>
<evidence type="ECO:0000259" key="15">
    <source>
        <dbReference type="SMART" id="SM00965"/>
    </source>
</evidence>
<organism evidence="16 17">
    <name type="scientific">Thalassospira xiamenensis</name>
    <dbReference type="NCBI Taxonomy" id="220697"/>
    <lineage>
        <taxon>Bacteria</taxon>
        <taxon>Pseudomonadati</taxon>
        <taxon>Pseudomonadota</taxon>
        <taxon>Alphaproteobacteria</taxon>
        <taxon>Rhodospirillales</taxon>
        <taxon>Thalassospiraceae</taxon>
        <taxon>Thalassospira</taxon>
    </lineage>
</organism>
<keyword evidence="5" id="KW-0410">Iron transport</keyword>
<comment type="subcellular location">
    <subcellularLocation>
        <location evidence="1 12">Cell outer membrane</location>
        <topology evidence="1 12">Multi-pass membrane protein</topology>
    </subcellularLocation>
</comment>
<comment type="similarity">
    <text evidence="2 12 13">Belongs to the TonB-dependent receptor family.</text>
</comment>
<gene>
    <name evidence="16" type="ORF">TH44_06420</name>
</gene>
<keyword evidence="9 12" id="KW-0472">Membrane</keyword>
<evidence type="ECO:0000256" key="6">
    <source>
        <dbReference type="ARBA" id="ARBA00022692"/>
    </source>
</evidence>
<dbReference type="Pfam" id="PF07715">
    <property type="entry name" value="Plug"/>
    <property type="match status" value="1"/>
</dbReference>
<dbReference type="CDD" id="cd01347">
    <property type="entry name" value="ligand_gated_channel"/>
    <property type="match status" value="1"/>
</dbReference>
<dbReference type="Pfam" id="PF07660">
    <property type="entry name" value="STN"/>
    <property type="match status" value="1"/>
</dbReference>
<evidence type="ECO:0000256" key="3">
    <source>
        <dbReference type="ARBA" id="ARBA00022448"/>
    </source>
</evidence>
<keyword evidence="11 12" id="KW-0998">Cell outer membrane</keyword>
<dbReference type="InterPro" id="IPR010105">
    <property type="entry name" value="TonB_sidphr_rcpt"/>
</dbReference>
<dbReference type="GO" id="GO:0038023">
    <property type="term" value="F:signaling receptor activity"/>
    <property type="evidence" value="ECO:0007669"/>
    <property type="project" value="InterPro"/>
</dbReference>
<dbReference type="GO" id="GO:0015344">
    <property type="term" value="F:siderophore uptake transmembrane transporter activity"/>
    <property type="evidence" value="ECO:0007669"/>
    <property type="project" value="TreeGrafter"/>
</dbReference>
<feature type="signal peptide" evidence="14">
    <location>
        <begin position="1"/>
        <end position="33"/>
    </location>
</feature>
<dbReference type="InterPro" id="IPR037066">
    <property type="entry name" value="Plug_dom_sf"/>
</dbReference>
<sequence>MEFKQARTRTYSLISALLVSTAMVVPATSGALAANVQTEIAQATYSFDISVSSLAEGIAEIGAASGWRIAYTIDLPSIDGARAIRGDMTVPAAIDTLLRGTGLSYRETGENSLILIDPAAEAGQSGAAVVDPIRVEANSTQSDLPPAYAGGQIATGGRLGMLGNTDIMDAPVSVTSYTSEKIADQQAQTIADVLKHDPSVRSPNSSGGMLDTYQIRGFNMNTGNSGEVSFNGVYGVAPTYRAQTGYAERIEVLKGPAALLGGMAPNSGVGGVINIVPKRAGDEDLNRVSTDYGLGEQVGGNVDFGRRFGDENQVGVRFNGGYHNGDTYLDHQEREASLGALALDYRGDDFRATLDLIDQRENLNAPFREFLVDGAVASMPNAPDGNRNVANEWEWSEVTDQSALLGAEYDLTEKMTLFGSFGAGKTQVERLFGYPEIQNSAGDTTDTVSYAKFQTKRWTADAGVRGEFETGFVGHKATFQVSRYSDEFSRGLRNGDDTLNSNIYSPVANPMDAVAVPAGRPKLSETDLSGIAIADTLSMWDDFMQVTVGARHQRIETDNFNASTGAITSSYDDSVVTPMVGVVVKPNNSLSVYANYLEGLSRGSIAPNTATNAGEAMAPYVAKQIETGVKLDYGNFGATAAIFQITKPSGQLVNNVYNSDAEQRNRGIELGVFGEVVPNVRLLGGVMFLDAELTKTNSATTKGNQAVGAPEMSINLTAEWDTPFAQGLTLSGTVNHVSEQYVNTTNTLDIPDSTTLDLGLRYKTIFAETPVTFRATIQNVTDEDYWAGVNEFSMVSVGAPRTALLSVTADF</sequence>
<dbReference type="GO" id="GO:0015891">
    <property type="term" value="P:siderophore transport"/>
    <property type="evidence" value="ECO:0007669"/>
    <property type="project" value="InterPro"/>
</dbReference>